<proteinExistence type="predicted"/>
<accession>A0ABP9D7Q8</accession>
<dbReference type="Proteomes" id="UP001501752">
    <property type="component" value="Unassembled WGS sequence"/>
</dbReference>
<evidence type="ECO:0000313" key="2">
    <source>
        <dbReference type="Proteomes" id="UP001501752"/>
    </source>
</evidence>
<comment type="caution">
    <text evidence="1">The sequence shown here is derived from an EMBL/GenBank/DDBJ whole genome shotgun (WGS) entry which is preliminary data.</text>
</comment>
<keyword evidence="2" id="KW-1185">Reference proteome</keyword>
<name>A0ABP9D7Q8_9ACTN</name>
<evidence type="ECO:0008006" key="3">
    <source>
        <dbReference type="Google" id="ProtNLM"/>
    </source>
</evidence>
<gene>
    <name evidence="1" type="ORF">GCM10023235_01720</name>
</gene>
<evidence type="ECO:0000313" key="1">
    <source>
        <dbReference type="EMBL" id="GAA4831222.1"/>
    </source>
</evidence>
<reference evidence="2" key="1">
    <citation type="journal article" date="2019" name="Int. J. Syst. Evol. Microbiol.">
        <title>The Global Catalogue of Microorganisms (GCM) 10K type strain sequencing project: providing services to taxonomists for standard genome sequencing and annotation.</title>
        <authorList>
            <consortium name="The Broad Institute Genomics Platform"/>
            <consortium name="The Broad Institute Genome Sequencing Center for Infectious Disease"/>
            <person name="Wu L."/>
            <person name="Ma J."/>
        </authorList>
    </citation>
    <scope>NUCLEOTIDE SEQUENCE [LARGE SCALE GENOMIC DNA]</scope>
    <source>
        <strain evidence="2">JCM 13006</strain>
    </source>
</reference>
<dbReference type="RefSeq" id="WP_345694787.1">
    <property type="nucleotide sequence ID" value="NZ_BAABIS010000001.1"/>
</dbReference>
<organism evidence="1 2">
    <name type="scientific">Kitasatospora terrestris</name>
    <dbReference type="NCBI Taxonomy" id="258051"/>
    <lineage>
        <taxon>Bacteria</taxon>
        <taxon>Bacillati</taxon>
        <taxon>Actinomycetota</taxon>
        <taxon>Actinomycetes</taxon>
        <taxon>Kitasatosporales</taxon>
        <taxon>Streptomycetaceae</taxon>
        <taxon>Kitasatospora</taxon>
    </lineage>
</organism>
<sequence>MAILVKSDLPITTDQYDALNSRLQALPGDTFAGCISHACVPTASGLAIYDLWESEEAMRKFMGIVMPIAQEMGLPQGARPEIHPTHAHWTP</sequence>
<dbReference type="EMBL" id="BAABIS010000001">
    <property type="protein sequence ID" value="GAA4831222.1"/>
    <property type="molecule type" value="Genomic_DNA"/>
</dbReference>
<protein>
    <recommendedName>
        <fullName evidence="3">ABM domain-containing protein</fullName>
    </recommendedName>
</protein>